<accession>A0ABT5JI91</accession>
<dbReference type="InterPro" id="IPR007138">
    <property type="entry name" value="ABM_dom"/>
</dbReference>
<evidence type="ECO:0000259" key="1">
    <source>
        <dbReference type="PROSITE" id="PS51725"/>
    </source>
</evidence>
<dbReference type="Gene3D" id="3.30.70.100">
    <property type="match status" value="1"/>
</dbReference>
<keyword evidence="3" id="KW-1185">Reference proteome</keyword>
<dbReference type="Proteomes" id="UP001165652">
    <property type="component" value="Unassembled WGS sequence"/>
</dbReference>
<dbReference type="InterPro" id="IPR050744">
    <property type="entry name" value="AI-2_Isomerase_LsrG"/>
</dbReference>
<dbReference type="RefSeq" id="WP_272780229.1">
    <property type="nucleotide sequence ID" value="NZ_JAQQLI010000071.1"/>
</dbReference>
<name>A0ABT5JI91_RHOTP</name>
<sequence>MSHPVKIVALLVAKPGQAEALKALVDTMVEPSRAEPGNLRWDVWQVQGDPGRLVLDELYVDAAAVASHRETPHFKAYVAAVGDVAERTSMLLDPVRIA</sequence>
<organism evidence="2 3">
    <name type="scientific">Rhodoplanes tepidamans</name>
    <name type="common">Rhodoplanes cryptolactis</name>
    <dbReference type="NCBI Taxonomy" id="200616"/>
    <lineage>
        <taxon>Bacteria</taxon>
        <taxon>Pseudomonadati</taxon>
        <taxon>Pseudomonadota</taxon>
        <taxon>Alphaproteobacteria</taxon>
        <taxon>Hyphomicrobiales</taxon>
        <taxon>Nitrobacteraceae</taxon>
        <taxon>Rhodoplanes</taxon>
    </lineage>
</organism>
<dbReference type="Pfam" id="PF03992">
    <property type="entry name" value="ABM"/>
    <property type="match status" value="1"/>
</dbReference>
<dbReference type="SUPFAM" id="SSF54909">
    <property type="entry name" value="Dimeric alpha+beta barrel"/>
    <property type="match status" value="1"/>
</dbReference>
<dbReference type="PANTHER" id="PTHR33336">
    <property type="entry name" value="QUINOL MONOOXYGENASE YGIN-RELATED"/>
    <property type="match status" value="1"/>
</dbReference>
<protein>
    <submittedName>
        <fullName evidence="2">Quinol monooxygenase</fullName>
    </submittedName>
</protein>
<dbReference type="PROSITE" id="PS51725">
    <property type="entry name" value="ABM"/>
    <property type="match status" value="1"/>
</dbReference>
<reference evidence="2" key="2">
    <citation type="submission" date="2023-02" db="EMBL/GenBank/DDBJ databases">
        <authorList>
            <person name="Rayyan A."/>
            <person name="Meyer T."/>
            <person name="Kyndt J.A."/>
        </authorList>
    </citation>
    <scope>NUCLEOTIDE SEQUENCE</scope>
    <source>
        <strain evidence="2">DSM 9987</strain>
    </source>
</reference>
<proteinExistence type="predicted"/>
<comment type="caution">
    <text evidence="2">The sequence shown here is derived from an EMBL/GenBank/DDBJ whole genome shotgun (WGS) entry which is preliminary data.</text>
</comment>
<dbReference type="GO" id="GO:0004497">
    <property type="term" value="F:monooxygenase activity"/>
    <property type="evidence" value="ECO:0007669"/>
    <property type="project" value="UniProtKB-KW"/>
</dbReference>
<keyword evidence="2" id="KW-0503">Monooxygenase</keyword>
<keyword evidence="2" id="KW-0560">Oxidoreductase</keyword>
<feature type="domain" description="ABM" evidence="1">
    <location>
        <begin position="5"/>
        <end position="98"/>
    </location>
</feature>
<evidence type="ECO:0000313" key="2">
    <source>
        <dbReference type="EMBL" id="MDC7789403.1"/>
    </source>
</evidence>
<gene>
    <name evidence="2" type="ORF">PQJ73_27295</name>
</gene>
<dbReference type="PANTHER" id="PTHR33336:SF3">
    <property type="entry name" value="ABM DOMAIN-CONTAINING PROTEIN"/>
    <property type="match status" value="1"/>
</dbReference>
<evidence type="ECO:0000313" key="3">
    <source>
        <dbReference type="Proteomes" id="UP001165652"/>
    </source>
</evidence>
<dbReference type="EMBL" id="JAQQLI010000071">
    <property type="protein sequence ID" value="MDC7789403.1"/>
    <property type="molecule type" value="Genomic_DNA"/>
</dbReference>
<dbReference type="InterPro" id="IPR011008">
    <property type="entry name" value="Dimeric_a/b-barrel"/>
</dbReference>
<reference evidence="2" key="1">
    <citation type="journal article" date="2023" name="Microbiol Resour">
        <title>Genome Sequences of Rhodoplanes serenus and Two Thermotolerant Strains, Rhodoplanes tepidamans and 'Rhodoplanes cryptolactis,' Further Refine the Genus.</title>
        <authorList>
            <person name="Rayyan A.A."/>
            <person name="Kyndt J.A."/>
        </authorList>
    </citation>
    <scope>NUCLEOTIDE SEQUENCE</scope>
    <source>
        <strain evidence="2">DSM 9987</strain>
    </source>
</reference>